<accession>A0A0E9UTQ6</accession>
<reference evidence="1" key="1">
    <citation type="submission" date="2014-11" db="EMBL/GenBank/DDBJ databases">
        <authorList>
            <person name="Amaro Gonzalez C."/>
        </authorList>
    </citation>
    <scope>NUCLEOTIDE SEQUENCE</scope>
</reference>
<dbReference type="AlphaFoldDB" id="A0A0E9UTQ6"/>
<name>A0A0E9UTQ6_ANGAN</name>
<organism evidence="1">
    <name type="scientific">Anguilla anguilla</name>
    <name type="common">European freshwater eel</name>
    <name type="synonym">Muraena anguilla</name>
    <dbReference type="NCBI Taxonomy" id="7936"/>
    <lineage>
        <taxon>Eukaryota</taxon>
        <taxon>Metazoa</taxon>
        <taxon>Chordata</taxon>
        <taxon>Craniata</taxon>
        <taxon>Vertebrata</taxon>
        <taxon>Euteleostomi</taxon>
        <taxon>Actinopterygii</taxon>
        <taxon>Neopterygii</taxon>
        <taxon>Teleostei</taxon>
        <taxon>Anguilliformes</taxon>
        <taxon>Anguillidae</taxon>
        <taxon>Anguilla</taxon>
    </lineage>
</organism>
<reference evidence="1" key="2">
    <citation type="journal article" date="2015" name="Fish Shellfish Immunol.">
        <title>Early steps in the European eel (Anguilla anguilla)-Vibrio vulnificus interaction in the gills: Role of the RtxA13 toxin.</title>
        <authorList>
            <person name="Callol A."/>
            <person name="Pajuelo D."/>
            <person name="Ebbesson L."/>
            <person name="Teles M."/>
            <person name="MacKenzie S."/>
            <person name="Amaro C."/>
        </authorList>
    </citation>
    <scope>NUCLEOTIDE SEQUENCE</scope>
</reference>
<proteinExistence type="predicted"/>
<sequence>MEAHASTSHQLILLSPTPLLHFSFLPNPIQLMVGMASHIFIL</sequence>
<dbReference type="EMBL" id="GBXM01039436">
    <property type="protein sequence ID" value="JAH69141.1"/>
    <property type="molecule type" value="Transcribed_RNA"/>
</dbReference>
<protein>
    <submittedName>
        <fullName evidence="1">Uncharacterized protein</fullName>
    </submittedName>
</protein>
<evidence type="ECO:0000313" key="1">
    <source>
        <dbReference type="EMBL" id="JAH69141.1"/>
    </source>
</evidence>